<organism evidence="1 2">
    <name type="scientific">Trichonephila clavata</name>
    <name type="common">Joro spider</name>
    <name type="synonym">Nephila clavata</name>
    <dbReference type="NCBI Taxonomy" id="2740835"/>
    <lineage>
        <taxon>Eukaryota</taxon>
        <taxon>Metazoa</taxon>
        <taxon>Ecdysozoa</taxon>
        <taxon>Arthropoda</taxon>
        <taxon>Chelicerata</taxon>
        <taxon>Arachnida</taxon>
        <taxon>Araneae</taxon>
        <taxon>Araneomorphae</taxon>
        <taxon>Entelegynae</taxon>
        <taxon>Araneoidea</taxon>
        <taxon>Nephilidae</taxon>
        <taxon>Trichonephila</taxon>
    </lineage>
</organism>
<proteinExistence type="predicted"/>
<dbReference type="Proteomes" id="UP000887116">
    <property type="component" value="Unassembled WGS sequence"/>
</dbReference>
<keyword evidence="2" id="KW-1185">Reference proteome</keyword>
<evidence type="ECO:0000313" key="2">
    <source>
        <dbReference type="Proteomes" id="UP000887116"/>
    </source>
</evidence>
<protein>
    <submittedName>
        <fullName evidence="1">Uncharacterized protein</fullName>
    </submittedName>
</protein>
<accession>A0A8X6LBZ3</accession>
<dbReference type="OrthoDB" id="10590858at2759"/>
<dbReference type="AlphaFoldDB" id="A0A8X6LBZ3"/>
<dbReference type="EMBL" id="BMAO01015920">
    <property type="protein sequence ID" value="GFR05201.1"/>
    <property type="molecule type" value="Genomic_DNA"/>
</dbReference>
<sequence length="137" mass="15562">MSFEKTLSRSQYRFSESKRIASLLDEFGALATVAPAPKCQWHFSERIKGGNPGGFSGKAHSKFWLSRTTHTRSDRQGGPYVAATPRLTSNAGHRRFQKKMVGGVRRLRCPCRHPSDVAHRMVRKNFALRYPLFDPEV</sequence>
<reference evidence="1" key="1">
    <citation type="submission" date="2020-07" db="EMBL/GenBank/DDBJ databases">
        <title>Multicomponent nature underlies the extraordinary mechanical properties of spider dragline silk.</title>
        <authorList>
            <person name="Kono N."/>
            <person name="Nakamura H."/>
            <person name="Mori M."/>
            <person name="Yoshida Y."/>
            <person name="Ohtoshi R."/>
            <person name="Malay A.D."/>
            <person name="Moran D.A.P."/>
            <person name="Tomita M."/>
            <person name="Numata K."/>
            <person name="Arakawa K."/>
        </authorList>
    </citation>
    <scope>NUCLEOTIDE SEQUENCE</scope>
</reference>
<evidence type="ECO:0000313" key="1">
    <source>
        <dbReference type="EMBL" id="GFR05201.1"/>
    </source>
</evidence>
<name>A0A8X6LBZ3_TRICU</name>
<comment type="caution">
    <text evidence="1">The sequence shown here is derived from an EMBL/GenBank/DDBJ whole genome shotgun (WGS) entry which is preliminary data.</text>
</comment>
<gene>
    <name evidence="1" type="ORF">TNCT_564401</name>
</gene>